<feature type="domain" description="Bacterial type II secretion system protein E" evidence="3">
    <location>
        <begin position="120"/>
        <end position="134"/>
    </location>
</feature>
<dbReference type="PANTHER" id="PTHR30258">
    <property type="entry name" value="TYPE II SECRETION SYSTEM PROTEIN GSPE-RELATED"/>
    <property type="match status" value="1"/>
</dbReference>
<dbReference type="GO" id="GO:0016887">
    <property type="term" value="F:ATP hydrolysis activity"/>
    <property type="evidence" value="ECO:0007669"/>
    <property type="project" value="TreeGrafter"/>
</dbReference>
<evidence type="ECO:0000259" key="3">
    <source>
        <dbReference type="PROSITE" id="PS00662"/>
    </source>
</evidence>
<dbReference type="Pfam" id="PF00437">
    <property type="entry name" value="T2SSE"/>
    <property type="match status" value="1"/>
</dbReference>
<dbReference type="EMBL" id="UINC01057090">
    <property type="protein sequence ID" value="SVB77878.1"/>
    <property type="molecule type" value="Genomic_DNA"/>
</dbReference>
<accession>A0A382GRZ2</accession>
<feature type="non-terminal residue" evidence="4">
    <location>
        <position position="1"/>
    </location>
</feature>
<dbReference type="SUPFAM" id="SSF52540">
    <property type="entry name" value="P-loop containing nucleoside triphosphate hydrolases"/>
    <property type="match status" value="1"/>
</dbReference>
<dbReference type="GO" id="GO:0005524">
    <property type="term" value="F:ATP binding"/>
    <property type="evidence" value="ECO:0007669"/>
    <property type="project" value="UniProtKB-KW"/>
</dbReference>
<keyword evidence="1" id="KW-0547">Nucleotide-binding</keyword>
<dbReference type="PROSITE" id="PS00662">
    <property type="entry name" value="T2SP_E"/>
    <property type="match status" value="1"/>
</dbReference>
<dbReference type="PANTHER" id="PTHR30258:SF1">
    <property type="entry name" value="PROTEIN TRANSPORT PROTEIN HOFB HOMOLOG"/>
    <property type="match status" value="1"/>
</dbReference>
<sequence length="302" mass="32956">SKSIDFRVSTCPTLFGEKAVLRILDSDAAALQIDQLGYEKHQKEIFLTNLHKPYGMFLVTGPTGSGKTVSLYTGINILNKADINISTAEDPVEINLPGVNQVQIDEKTGMDFPKALKAFLRQDPDIILVGEIRDITTGSIAVKAAQTGHMVMSTLHTNDGPQTLTRLQDMGVQAFAVATSINLITAQRLLRRLSPDNRVEIEMPDDALKKEDFPEDMIKAGITLYGPGEESEDNPGYKGRAGIYQVMQISDDMKRLIIEGANAVQLADQATAEGTWAIRRSGLQKVADGITSLAEVNRVTLE</sequence>
<dbReference type="InterPro" id="IPR027417">
    <property type="entry name" value="P-loop_NTPase"/>
</dbReference>
<dbReference type="AlphaFoldDB" id="A0A382GRZ2"/>
<evidence type="ECO:0000256" key="1">
    <source>
        <dbReference type="ARBA" id="ARBA00022741"/>
    </source>
</evidence>
<dbReference type="Gene3D" id="3.30.450.90">
    <property type="match status" value="1"/>
</dbReference>
<dbReference type="CDD" id="cd01129">
    <property type="entry name" value="PulE-GspE-like"/>
    <property type="match status" value="1"/>
</dbReference>
<dbReference type="FunFam" id="3.40.50.300:FF:000398">
    <property type="entry name" value="Type IV pilus assembly ATPase PilB"/>
    <property type="match status" value="1"/>
</dbReference>
<dbReference type="GO" id="GO:0005886">
    <property type="term" value="C:plasma membrane"/>
    <property type="evidence" value="ECO:0007669"/>
    <property type="project" value="TreeGrafter"/>
</dbReference>
<reference evidence="4" key="1">
    <citation type="submission" date="2018-05" db="EMBL/GenBank/DDBJ databases">
        <authorList>
            <person name="Lanie J.A."/>
            <person name="Ng W.-L."/>
            <person name="Kazmierczak K.M."/>
            <person name="Andrzejewski T.M."/>
            <person name="Davidsen T.M."/>
            <person name="Wayne K.J."/>
            <person name="Tettelin H."/>
            <person name="Glass J.I."/>
            <person name="Rusch D."/>
            <person name="Podicherti R."/>
            <person name="Tsui H.-C.T."/>
            <person name="Winkler M.E."/>
        </authorList>
    </citation>
    <scope>NUCLEOTIDE SEQUENCE</scope>
</reference>
<evidence type="ECO:0000313" key="4">
    <source>
        <dbReference type="EMBL" id="SVB77878.1"/>
    </source>
</evidence>
<dbReference type="InterPro" id="IPR001482">
    <property type="entry name" value="T2SS/T4SS_dom"/>
</dbReference>
<name>A0A382GRZ2_9ZZZZ</name>
<dbReference type="Gene3D" id="3.40.50.300">
    <property type="entry name" value="P-loop containing nucleotide triphosphate hydrolases"/>
    <property type="match status" value="1"/>
</dbReference>
<keyword evidence="2" id="KW-0067">ATP-binding</keyword>
<evidence type="ECO:0000256" key="2">
    <source>
        <dbReference type="ARBA" id="ARBA00022840"/>
    </source>
</evidence>
<gene>
    <name evidence="4" type="ORF">METZ01_LOCUS230732</name>
</gene>
<proteinExistence type="predicted"/>
<organism evidence="4">
    <name type="scientific">marine metagenome</name>
    <dbReference type="NCBI Taxonomy" id="408172"/>
    <lineage>
        <taxon>unclassified sequences</taxon>
        <taxon>metagenomes</taxon>
        <taxon>ecological metagenomes</taxon>
    </lineage>
</organism>
<protein>
    <recommendedName>
        <fullName evidence="3">Bacterial type II secretion system protein E domain-containing protein</fullName>
    </recommendedName>
</protein>